<dbReference type="RefSeq" id="WP_183772667.1">
    <property type="nucleotide sequence ID" value="NZ_JACIDK010000003.1"/>
</dbReference>
<feature type="signal peptide" evidence="2">
    <location>
        <begin position="1"/>
        <end position="22"/>
    </location>
</feature>
<keyword evidence="1" id="KW-0175">Coiled coil</keyword>
<dbReference type="InterPro" id="IPR010870">
    <property type="entry name" value="Porin_O/P"/>
</dbReference>
<protein>
    <submittedName>
        <fullName evidence="3">Phosphate-selective porin OprO/OprP</fullName>
    </submittedName>
</protein>
<evidence type="ECO:0000256" key="2">
    <source>
        <dbReference type="SAM" id="SignalP"/>
    </source>
</evidence>
<evidence type="ECO:0000313" key="4">
    <source>
        <dbReference type="Proteomes" id="UP000530564"/>
    </source>
</evidence>
<gene>
    <name evidence="3" type="ORF">GGQ61_002300</name>
</gene>
<dbReference type="Proteomes" id="UP000530564">
    <property type="component" value="Unassembled WGS sequence"/>
</dbReference>
<accession>A0A840A2A3</accession>
<dbReference type="InterPro" id="IPR023614">
    <property type="entry name" value="Porin_dom_sf"/>
</dbReference>
<dbReference type="SUPFAM" id="SSF56935">
    <property type="entry name" value="Porins"/>
    <property type="match status" value="1"/>
</dbReference>
<dbReference type="Gene3D" id="2.40.160.10">
    <property type="entry name" value="Porin"/>
    <property type="match status" value="1"/>
</dbReference>
<feature type="coiled-coil region" evidence="1">
    <location>
        <begin position="25"/>
        <end position="52"/>
    </location>
</feature>
<dbReference type="AlphaFoldDB" id="A0A840A2A3"/>
<organism evidence="3 4">
    <name type="scientific">Phenylobacterium haematophilum</name>
    <dbReference type="NCBI Taxonomy" id="98513"/>
    <lineage>
        <taxon>Bacteria</taxon>
        <taxon>Pseudomonadati</taxon>
        <taxon>Pseudomonadota</taxon>
        <taxon>Alphaproteobacteria</taxon>
        <taxon>Caulobacterales</taxon>
        <taxon>Caulobacteraceae</taxon>
        <taxon>Phenylobacterium</taxon>
    </lineage>
</organism>
<name>A0A840A2A3_9CAUL</name>
<dbReference type="Pfam" id="PF07396">
    <property type="entry name" value="Porin_O_P"/>
    <property type="match status" value="1"/>
</dbReference>
<feature type="chain" id="PRO_5032424527" evidence="2">
    <location>
        <begin position="23"/>
        <end position="504"/>
    </location>
</feature>
<keyword evidence="2" id="KW-0732">Signal</keyword>
<comment type="caution">
    <text evidence="3">The sequence shown here is derived from an EMBL/GenBank/DDBJ whole genome shotgun (WGS) entry which is preliminary data.</text>
</comment>
<proteinExistence type="predicted"/>
<keyword evidence="4" id="KW-1185">Reference proteome</keyword>
<evidence type="ECO:0000313" key="3">
    <source>
        <dbReference type="EMBL" id="MBB3891572.1"/>
    </source>
</evidence>
<reference evidence="3 4" key="1">
    <citation type="submission" date="2020-08" db="EMBL/GenBank/DDBJ databases">
        <title>Genomic Encyclopedia of Type Strains, Phase IV (KMG-IV): sequencing the most valuable type-strain genomes for metagenomic binning, comparative biology and taxonomic classification.</title>
        <authorList>
            <person name="Goeker M."/>
        </authorList>
    </citation>
    <scope>NUCLEOTIDE SEQUENCE [LARGE SCALE GENOMIC DNA]</scope>
    <source>
        <strain evidence="3 4">DSM 21793</strain>
    </source>
</reference>
<evidence type="ECO:0000256" key="1">
    <source>
        <dbReference type="SAM" id="Coils"/>
    </source>
</evidence>
<dbReference type="EMBL" id="JACIDK010000003">
    <property type="protein sequence ID" value="MBB3891572.1"/>
    <property type="molecule type" value="Genomic_DNA"/>
</dbReference>
<sequence length="504" mass="53526">MTWKTKLITGAAAIAFAWPGLAAADEATDARIKALEEQLELLQSQIADLKQSTANNIADVRKEATATTVSLANGRPTIATADGNFTASFRGVFQLDAAHYDQAAAGPLATDFRRGSYGDANENDHARDLSDGANFRRARIGIEGKAFGAFDYNFLYDFGGSGTEEAGKISAAWVQYGFPVAGLKLRIGAFSPPSGLEEAVSTNGSLFVERASPAETVRSIAAGDGRTAVALLAGGDNWTGAAAITGNIIGTSSFDEQTAFVGRLTYVPFRRDDSLIHVGVNTSIVINPAASGPDVSGAPAITNVRLRDRPEIRVDGARLIDTGNIDADGLTAIGGEFGAQWKNLYVQTEYFDIKVDRKGPLSDPDFSGWYAQAGWTITGEPRRYTAGTFDAPRPAKPFDLKKGTWGAWELGLRYSVLDLNYLAGSPGTAPVASAIRGGEQEIFTLGLNWYVNNVLRFQAAFQDVSVDRLSPGGTAFGTGTATPPAGAQVGQDFNIYSLRTQYAF</sequence>